<dbReference type="Pfam" id="PF19535">
    <property type="entry name" value="DUF6060"/>
    <property type="match status" value="1"/>
</dbReference>
<proteinExistence type="predicted"/>
<dbReference type="AlphaFoldDB" id="A0A9P3FII6"/>
<name>A0A9P3FII6_9PEZI</name>
<gene>
    <name evidence="2" type="ORF">CKM354_000712800</name>
</gene>
<dbReference type="EMBL" id="BOLY01000004">
    <property type="protein sequence ID" value="GIZ43919.1"/>
    <property type="molecule type" value="Genomic_DNA"/>
</dbReference>
<dbReference type="InterPro" id="IPR045702">
    <property type="entry name" value="DUF6060"/>
</dbReference>
<dbReference type="OrthoDB" id="3787932at2759"/>
<protein>
    <submittedName>
        <fullName evidence="2">Uncharacterized protein</fullName>
    </submittedName>
</protein>
<dbReference type="RefSeq" id="XP_044658406.1">
    <property type="nucleotide sequence ID" value="XM_044802471.1"/>
</dbReference>
<accession>A0A9P3FII6</accession>
<keyword evidence="1" id="KW-0732">Signal</keyword>
<comment type="caution">
    <text evidence="2">The sequence shown here is derived from an EMBL/GenBank/DDBJ whole genome shotgun (WGS) entry which is preliminary data.</text>
</comment>
<keyword evidence="3" id="KW-1185">Reference proteome</keyword>
<feature type="signal peptide" evidence="1">
    <location>
        <begin position="1"/>
        <end position="16"/>
    </location>
</feature>
<reference evidence="2 3" key="1">
    <citation type="submission" date="2021-01" db="EMBL/GenBank/DDBJ databases">
        <title>Cercospora kikuchii MAFF 305040 whole genome shotgun sequence.</title>
        <authorList>
            <person name="Kashiwa T."/>
            <person name="Suzuki T."/>
        </authorList>
    </citation>
    <scope>NUCLEOTIDE SEQUENCE [LARGE SCALE GENOMIC DNA]</scope>
    <source>
        <strain evidence="2 3">MAFF 305040</strain>
    </source>
</reference>
<dbReference type="GeneID" id="68292703"/>
<evidence type="ECO:0000256" key="1">
    <source>
        <dbReference type="SAM" id="SignalP"/>
    </source>
</evidence>
<feature type="chain" id="PRO_5040134932" evidence="1">
    <location>
        <begin position="17"/>
        <end position="315"/>
    </location>
</feature>
<evidence type="ECO:0000313" key="3">
    <source>
        <dbReference type="Proteomes" id="UP000825890"/>
    </source>
</evidence>
<evidence type="ECO:0000313" key="2">
    <source>
        <dbReference type="EMBL" id="GIZ43919.1"/>
    </source>
</evidence>
<organism evidence="2 3">
    <name type="scientific">Cercospora kikuchii</name>
    <dbReference type="NCBI Taxonomy" id="84275"/>
    <lineage>
        <taxon>Eukaryota</taxon>
        <taxon>Fungi</taxon>
        <taxon>Dikarya</taxon>
        <taxon>Ascomycota</taxon>
        <taxon>Pezizomycotina</taxon>
        <taxon>Dothideomycetes</taxon>
        <taxon>Dothideomycetidae</taxon>
        <taxon>Mycosphaerellales</taxon>
        <taxon>Mycosphaerellaceae</taxon>
        <taxon>Cercospora</taxon>
    </lineage>
</organism>
<dbReference type="Proteomes" id="UP000825890">
    <property type="component" value="Unassembled WGS sequence"/>
</dbReference>
<sequence length="315" mass="34480">MLRYLPLICIMGPLMAAGQTGKTFDIFRYEGCSGDAAPDEVYSIDIPPEGRCSRAHVFIPGWDVDPDTGNMPVFYNGNGIEPGCYVTVDRGTDPASENCGESFVTFESGTCRSLSLPADYGIRYCCQSEGCSFFYPGRRDLTYENRDPAPARDVTLVKRSAPLISRLSTRQDECTFEPDGNPYNSRGAQQPLGNTQTCLATANQDCEFQYSRGYTRGSSQTFGASAEASVSLFEIISASVSFSYDYTYEESRNVVYTHTQKVPPGVTGYATYTELLECVSGVWRGDCDWDVDVEGEACIPKADEPGGIFGFVQTA</sequence>